<feature type="compositionally biased region" description="Pro residues" evidence="1">
    <location>
        <begin position="200"/>
        <end position="216"/>
    </location>
</feature>
<protein>
    <submittedName>
        <fullName evidence="2">Uncharacterized protein</fullName>
    </submittedName>
</protein>
<evidence type="ECO:0000256" key="1">
    <source>
        <dbReference type="SAM" id="MobiDB-lite"/>
    </source>
</evidence>
<feature type="region of interest" description="Disordered" evidence="1">
    <location>
        <begin position="75"/>
        <end position="99"/>
    </location>
</feature>
<dbReference type="AlphaFoldDB" id="A0A835WEX9"/>
<keyword evidence="3" id="KW-1185">Reference proteome</keyword>
<dbReference type="EMBL" id="JAEHOC010000001">
    <property type="protein sequence ID" value="KAG2446294.1"/>
    <property type="molecule type" value="Genomic_DNA"/>
</dbReference>
<accession>A0A835WEX9</accession>
<feature type="compositionally biased region" description="Pro residues" evidence="1">
    <location>
        <begin position="78"/>
        <end position="94"/>
    </location>
</feature>
<gene>
    <name evidence="2" type="ORF">HXX76_000883</name>
</gene>
<name>A0A835WEX9_CHLIN</name>
<feature type="region of interest" description="Disordered" evidence="1">
    <location>
        <begin position="197"/>
        <end position="221"/>
    </location>
</feature>
<evidence type="ECO:0000313" key="2">
    <source>
        <dbReference type="EMBL" id="KAG2446294.1"/>
    </source>
</evidence>
<dbReference type="Proteomes" id="UP000650467">
    <property type="component" value="Unassembled WGS sequence"/>
</dbReference>
<proteinExistence type="predicted"/>
<dbReference type="OrthoDB" id="10556800at2759"/>
<organism evidence="2 3">
    <name type="scientific">Chlamydomonas incerta</name>
    <dbReference type="NCBI Taxonomy" id="51695"/>
    <lineage>
        <taxon>Eukaryota</taxon>
        <taxon>Viridiplantae</taxon>
        <taxon>Chlorophyta</taxon>
        <taxon>core chlorophytes</taxon>
        <taxon>Chlorophyceae</taxon>
        <taxon>CS clade</taxon>
        <taxon>Chlamydomonadales</taxon>
        <taxon>Chlamydomonadaceae</taxon>
        <taxon>Chlamydomonas</taxon>
    </lineage>
</organism>
<comment type="caution">
    <text evidence="2">The sequence shown here is derived from an EMBL/GenBank/DDBJ whole genome shotgun (WGS) entry which is preliminary data.</text>
</comment>
<reference evidence="2" key="1">
    <citation type="journal article" date="2020" name="bioRxiv">
        <title>Comparative genomics of Chlamydomonas.</title>
        <authorList>
            <person name="Craig R.J."/>
            <person name="Hasan A.R."/>
            <person name="Ness R.W."/>
            <person name="Keightley P.D."/>
        </authorList>
    </citation>
    <scope>NUCLEOTIDE SEQUENCE</scope>
    <source>
        <strain evidence="2">SAG 7.73</strain>
    </source>
</reference>
<evidence type="ECO:0000313" key="3">
    <source>
        <dbReference type="Proteomes" id="UP000650467"/>
    </source>
</evidence>
<sequence length="319" mass="33182">MTVTASARTESGDTLAIEVRSGSSCSGDTLQATDKSGSPSLSYGPLSYNTFCVSIVCKNWIETCGNAVISISYSEAQSPPPMEPSLPPSPPPPGDRGGCTYEDYVADVGADQLDFTCEISDPMTVTASARTESGDTLAIEVRSGSSCSGDTLQATDKSGSPSLSYGPLSYNTFCVSIVCKNWIETCGNAVISISYSEAQSPPPMEPSLPPSPPPPGDRGGCTYEDYVADVGADQLDFTCEISDPMTVTASARTESGDTLAIEVRSGSSCSGDTLQATDKSGSPSLSYGPLSYNTFCVSIVCKNWIETCGNAVISISYSE</sequence>